<dbReference type="InterPro" id="IPR003362">
    <property type="entry name" value="Bact_transf"/>
</dbReference>
<evidence type="ECO:0000256" key="2">
    <source>
        <dbReference type="ARBA" id="ARBA00023169"/>
    </source>
</evidence>
<evidence type="ECO:0000256" key="1">
    <source>
        <dbReference type="ARBA" id="ARBA00006464"/>
    </source>
</evidence>
<comment type="similarity">
    <text evidence="1">Belongs to the bacterial sugar transferase family.</text>
</comment>
<proteinExistence type="inferred from homology"/>
<dbReference type="EMBL" id="JAKLTY010000057">
    <property type="protein sequence ID" value="MCG2632998.1"/>
    <property type="molecule type" value="Genomic_DNA"/>
</dbReference>
<keyword evidence="3" id="KW-0812">Transmembrane</keyword>
<feature type="domain" description="Bacterial sugar transferase" evidence="4">
    <location>
        <begin position="37"/>
        <end position="231"/>
    </location>
</feature>
<protein>
    <submittedName>
        <fullName evidence="5">Sugar transferase</fullName>
    </submittedName>
</protein>
<evidence type="ECO:0000313" key="5">
    <source>
        <dbReference type="EMBL" id="MCG2632998.1"/>
    </source>
</evidence>
<dbReference type="Pfam" id="PF02397">
    <property type="entry name" value="Bac_transf"/>
    <property type="match status" value="1"/>
</dbReference>
<dbReference type="PANTHER" id="PTHR30576:SF0">
    <property type="entry name" value="UNDECAPRENYL-PHOSPHATE N-ACETYLGALACTOSAMINYL 1-PHOSPHATE TRANSFERASE-RELATED"/>
    <property type="match status" value="1"/>
</dbReference>
<evidence type="ECO:0000259" key="4">
    <source>
        <dbReference type="Pfam" id="PF02397"/>
    </source>
</evidence>
<sequence>MIAEPTEAFPHLPPSEDIRERYAFFFREALQVDRWSKNLFDRSIGAVALIAALPAALVILMAHIVLSTLLESERGPILVGYDAVSQGRVFRKLKFRVVRQSHVDSLAAAAGDWRAYAGEWNPNCRSLLGCFLKQFYLDELPQLFNIALGQMSFVGPRPLAVDHYHRDLRQGNVHRKLLKAGLFGPSQALKGTTKYGAQDEEYKYLHAVAQMSAVGLLCYDIKLILRGLVTVAEGKGL</sequence>
<dbReference type="AlphaFoldDB" id="A0A9X1UFG3"/>
<dbReference type="GO" id="GO:0016780">
    <property type="term" value="F:phosphotransferase activity, for other substituted phosphate groups"/>
    <property type="evidence" value="ECO:0007669"/>
    <property type="project" value="TreeGrafter"/>
</dbReference>
<dbReference type="GO" id="GO:0000271">
    <property type="term" value="P:polysaccharide biosynthetic process"/>
    <property type="evidence" value="ECO:0007669"/>
    <property type="project" value="UniProtKB-KW"/>
</dbReference>
<dbReference type="Proteomes" id="UP001139054">
    <property type="component" value="Unassembled WGS sequence"/>
</dbReference>
<dbReference type="RefSeq" id="WP_237892113.1">
    <property type="nucleotide sequence ID" value="NZ_JAKLTY010000057.1"/>
</dbReference>
<gene>
    <name evidence="5" type="ORF">L6654_41275</name>
</gene>
<keyword evidence="2" id="KW-0270">Exopolysaccharide synthesis</keyword>
<evidence type="ECO:0000313" key="6">
    <source>
        <dbReference type="Proteomes" id="UP001139054"/>
    </source>
</evidence>
<reference evidence="5" key="1">
    <citation type="submission" date="2022-01" db="EMBL/GenBank/DDBJ databases">
        <title>Genome sequnece data of strain Bradyrhizobium sp. nov.</title>
        <authorList>
            <person name="Zhang J."/>
        </authorList>
    </citation>
    <scope>NUCLEOTIDE SEQUENCE</scope>
    <source>
        <strain evidence="5">WYCCWR 13023</strain>
    </source>
</reference>
<evidence type="ECO:0000256" key="3">
    <source>
        <dbReference type="SAM" id="Phobius"/>
    </source>
</evidence>
<keyword evidence="3" id="KW-0472">Membrane</keyword>
<comment type="caution">
    <text evidence="5">The sequence shown here is derived from an EMBL/GenBank/DDBJ whole genome shotgun (WGS) entry which is preliminary data.</text>
</comment>
<organism evidence="5 6">
    <name type="scientific">Bradyrhizobium zhengyangense</name>
    <dbReference type="NCBI Taxonomy" id="2911009"/>
    <lineage>
        <taxon>Bacteria</taxon>
        <taxon>Pseudomonadati</taxon>
        <taxon>Pseudomonadota</taxon>
        <taxon>Alphaproteobacteria</taxon>
        <taxon>Hyphomicrobiales</taxon>
        <taxon>Nitrobacteraceae</taxon>
        <taxon>Bradyrhizobium</taxon>
    </lineage>
</organism>
<feature type="transmembrane region" description="Helical" evidence="3">
    <location>
        <begin position="44"/>
        <end position="66"/>
    </location>
</feature>
<keyword evidence="3" id="KW-1133">Transmembrane helix</keyword>
<accession>A0A9X1UFG3</accession>
<keyword evidence="5" id="KW-0808">Transferase</keyword>
<dbReference type="PANTHER" id="PTHR30576">
    <property type="entry name" value="COLANIC BIOSYNTHESIS UDP-GLUCOSE LIPID CARRIER TRANSFERASE"/>
    <property type="match status" value="1"/>
</dbReference>
<name>A0A9X1UFG3_9BRAD</name>